<reference evidence="2 4" key="1">
    <citation type="submission" date="2019-07" db="EMBL/GenBank/DDBJ databases">
        <title>Whole genome shotgun sequence of Clostridium butyricum NBRC 3858.</title>
        <authorList>
            <person name="Hosoyama A."/>
            <person name="Uohara A."/>
            <person name="Ohji S."/>
            <person name="Ichikawa N."/>
        </authorList>
    </citation>
    <scope>NUCLEOTIDE SEQUENCE [LARGE SCALE GENOMIC DNA]</scope>
    <source>
        <strain evidence="2 4">NBRC 3858</strain>
    </source>
</reference>
<dbReference type="InterPro" id="IPR046229">
    <property type="entry name" value="TnpC-like"/>
</dbReference>
<reference evidence="3 5" key="2">
    <citation type="submission" date="2020-01" db="EMBL/GenBank/DDBJ databases">
        <title>Genome sequence of a 1,3-propanediol producer, Clostridium butyricum S3.</title>
        <authorList>
            <person name="Zhou J."/>
        </authorList>
    </citation>
    <scope>NUCLEOTIDE SEQUENCE [LARGE SCALE GENOMIC DNA]</scope>
    <source>
        <strain evidence="3 5">S3</strain>
    </source>
</reference>
<dbReference type="Pfam" id="PF19776">
    <property type="entry name" value="DUF6262"/>
    <property type="match status" value="1"/>
</dbReference>
<dbReference type="AlphaFoldDB" id="A0A512TNF7"/>
<dbReference type="Proteomes" id="UP000321089">
    <property type="component" value="Unassembled WGS sequence"/>
</dbReference>
<feature type="coiled-coil region" evidence="1">
    <location>
        <begin position="96"/>
        <end position="123"/>
    </location>
</feature>
<name>A0A512TNF7_CLOBU</name>
<proteinExistence type="predicted"/>
<evidence type="ECO:0000313" key="5">
    <source>
        <dbReference type="Proteomes" id="UP000474042"/>
    </source>
</evidence>
<gene>
    <name evidence="2" type="ORF">CBU02nite_22820</name>
    <name evidence="3" type="ORF">GND98_006355</name>
</gene>
<sequence length="125" mass="14385">MASNHIRNTEGVLGFSQKKQLETAQKVDKSIKELIKLKGKINFNSVAAEAGVSKAYLYKHPEIRERIDMLRKQQEGLSSSKQVKQKMTDASKDVLIAAKNKHIKELQDEIKRLKDILKRRYGDEY</sequence>
<dbReference type="EMBL" id="BKBC01000031">
    <property type="protein sequence ID" value="GEQ21776.1"/>
    <property type="molecule type" value="Genomic_DNA"/>
</dbReference>
<dbReference type="Proteomes" id="UP000474042">
    <property type="component" value="Unassembled WGS sequence"/>
</dbReference>
<keyword evidence="1" id="KW-0175">Coiled coil</keyword>
<dbReference type="RefSeq" id="WP_146868561.1">
    <property type="nucleotide sequence ID" value="NZ_BKBC01000031.1"/>
</dbReference>
<evidence type="ECO:0000256" key="1">
    <source>
        <dbReference type="SAM" id="Coils"/>
    </source>
</evidence>
<evidence type="ECO:0000313" key="3">
    <source>
        <dbReference type="EMBL" id="NAS17502.1"/>
    </source>
</evidence>
<comment type="caution">
    <text evidence="2">The sequence shown here is derived from an EMBL/GenBank/DDBJ whole genome shotgun (WGS) entry which is preliminary data.</text>
</comment>
<accession>A0A512TNF7</accession>
<protein>
    <submittedName>
        <fullName evidence="3">Transposase</fullName>
    </submittedName>
</protein>
<evidence type="ECO:0000313" key="2">
    <source>
        <dbReference type="EMBL" id="GEQ21776.1"/>
    </source>
</evidence>
<evidence type="ECO:0000313" key="4">
    <source>
        <dbReference type="Proteomes" id="UP000321089"/>
    </source>
</evidence>
<organism evidence="2 4">
    <name type="scientific">Clostridium butyricum</name>
    <dbReference type="NCBI Taxonomy" id="1492"/>
    <lineage>
        <taxon>Bacteria</taxon>
        <taxon>Bacillati</taxon>
        <taxon>Bacillota</taxon>
        <taxon>Clostridia</taxon>
        <taxon>Eubacteriales</taxon>
        <taxon>Clostridiaceae</taxon>
        <taxon>Clostridium</taxon>
    </lineage>
</organism>
<dbReference type="EMBL" id="WOFV02000013">
    <property type="protein sequence ID" value="NAS17502.1"/>
    <property type="molecule type" value="Genomic_DNA"/>
</dbReference>